<dbReference type="EMBL" id="JBHTCE010000001">
    <property type="protein sequence ID" value="MFC7389264.1"/>
    <property type="molecule type" value="Genomic_DNA"/>
</dbReference>
<keyword evidence="2" id="KW-1185">Reference proteome</keyword>
<dbReference type="RefSeq" id="WP_214787102.1">
    <property type="nucleotide sequence ID" value="NZ_JANIEL010000051.1"/>
</dbReference>
<sequence length="79" mass="9605">MLKMPLSRAMKLIAHGLEEEKRAQYYQWWLARYPMYTKEDYESFDEFYGKVQPKTINLDHRPKDEIMAELLGQDFEERG</sequence>
<reference evidence="2" key="1">
    <citation type="journal article" date="2019" name="Int. J. Syst. Evol. Microbiol.">
        <title>The Global Catalogue of Microorganisms (GCM) 10K type strain sequencing project: providing services to taxonomists for standard genome sequencing and annotation.</title>
        <authorList>
            <consortium name="The Broad Institute Genomics Platform"/>
            <consortium name="The Broad Institute Genome Sequencing Center for Infectious Disease"/>
            <person name="Wu L."/>
            <person name="Ma J."/>
        </authorList>
    </citation>
    <scope>NUCLEOTIDE SEQUENCE [LARGE SCALE GENOMIC DNA]</scope>
    <source>
        <strain evidence="2">CCUG 55590</strain>
    </source>
</reference>
<protein>
    <submittedName>
        <fullName evidence="1">Uncharacterized protein</fullName>
    </submittedName>
</protein>
<name>A0ABW2PJK3_9BACL</name>
<dbReference type="Proteomes" id="UP001596439">
    <property type="component" value="Unassembled WGS sequence"/>
</dbReference>
<evidence type="ECO:0000313" key="1">
    <source>
        <dbReference type="EMBL" id="MFC7389264.1"/>
    </source>
</evidence>
<gene>
    <name evidence="1" type="ORF">ACFQO8_03845</name>
</gene>
<accession>A0ABW2PJK3</accession>
<proteinExistence type="predicted"/>
<comment type="caution">
    <text evidence="1">The sequence shown here is derived from an EMBL/GenBank/DDBJ whole genome shotgun (WGS) entry which is preliminary data.</text>
</comment>
<organism evidence="1 2">
    <name type="scientific">Exiguobacterium aestuarii</name>
    <dbReference type="NCBI Taxonomy" id="273527"/>
    <lineage>
        <taxon>Bacteria</taxon>
        <taxon>Bacillati</taxon>
        <taxon>Bacillota</taxon>
        <taxon>Bacilli</taxon>
        <taxon>Bacillales</taxon>
        <taxon>Bacillales Family XII. Incertae Sedis</taxon>
        <taxon>Exiguobacterium</taxon>
    </lineage>
</organism>
<evidence type="ECO:0000313" key="2">
    <source>
        <dbReference type="Proteomes" id="UP001596439"/>
    </source>
</evidence>